<dbReference type="PANTHER" id="PTHR42820">
    <property type="entry name" value="SHORT-CHAIN DEHYDROGENASE REDUCTASE"/>
    <property type="match status" value="1"/>
</dbReference>
<dbReference type="Pfam" id="PF00106">
    <property type="entry name" value="adh_short"/>
    <property type="match status" value="1"/>
</dbReference>
<evidence type="ECO:0000313" key="1">
    <source>
        <dbReference type="EMBL" id="HIU14473.1"/>
    </source>
</evidence>
<dbReference type="AlphaFoldDB" id="A0A9D1L0B6"/>
<sequence length="53" mass="5595">MGKCEGKVVLITGAAGGISFQTARQFAKEGAKVVSADLDQELLDKNTQTLVQE</sequence>
<accession>A0A9D1L0B6</accession>
<dbReference type="InterPro" id="IPR002347">
    <property type="entry name" value="SDR_fam"/>
</dbReference>
<dbReference type="PANTHER" id="PTHR42820:SF1">
    <property type="entry name" value="SHORT-CHAIN DEHYDROGENASE_REDUCTASE FAMILY PROTEIN"/>
    <property type="match status" value="1"/>
</dbReference>
<dbReference type="SUPFAM" id="SSF51735">
    <property type="entry name" value="NAD(P)-binding Rossmann-fold domains"/>
    <property type="match status" value="1"/>
</dbReference>
<dbReference type="Proteomes" id="UP000824175">
    <property type="component" value="Unassembled WGS sequence"/>
</dbReference>
<dbReference type="EMBL" id="DVMJ01000091">
    <property type="protein sequence ID" value="HIU14473.1"/>
    <property type="molecule type" value="Genomic_DNA"/>
</dbReference>
<evidence type="ECO:0000313" key="2">
    <source>
        <dbReference type="Proteomes" id="UP000824175"/>
    </source>
</evidence>
<comment type="caution">
    <text evidence="1">The sequence shown here is derived from an EMBL/GenBank/DDBJ whole genome shotgun (WGS) entry which is preliminary data.</text>
</comment>
<reference evidence="1" key="1">
    <citation type="submission" date="2020-10" db="EMBL/GenBank/DDBJ databases">
        <authorList>
            <person name="Gilroy R."/>
        </authorList>
    </citation>
    <scope>NUCLEOTIDE SEQUENCE</scope>
    <source>
        <strain evidence="1">CHK195-11698</strain>
    </source>
</reference>
<gene>
    <name evidence="1" type="ORF">IAD15_10475</name>
</gene>
<name>A0A9D1L0B6_9FIRM</name>
<proteinExistence type="predicted"/>
<dbReference type="InterPro" id="IPR036291">
    <property type="entry name" value="NAD(P)-bd_dom_sf"/>
</dbReference>
<organism evidence="1 2">
    <name type="scientific">Candidatus Fimiplasma intestinipullorum</name>
    <dbReference type="NCBI Taxonomy" id="2840825"/>
    <lineage>
        <taxon>Bacteria</taxon>
        <taxon>Bacillati</taxon>
        <taxon>Bacillota</taxon>
        <taxon>Clostridia</taxon>
        <taxon>Eubacteriales</taxon>
        <taxon>Candidatus Fimiplasma</taxon>
    </lineage>
</organism>
<dbReference type="Gene3D" id="3.40.50.720">
    <property type="entry name" value="NAD(P)-binding Rossmann-like Domain"/>
    <property type="match status" value="1"/>
</dbReference>
<protein>
    <submittedName>
        <fullName evidence="1">SDR family NAD(P)-dependent oxidoreductase</fullName>
    </submittedName>
</protein>
<reference evidence="1" key="2">
    <citation type="journal article" date="2021" name="PeerJ">
        <title>Extensive microbial diversity within the chicken gut microbiome revealed by metagenomics and culture.</title>
        <authorList>
            <person name="Gilroy R."/>
            <person name="Ravi A."/>
            <person name="Getino M."/>
            <person name="Pursley I."/>
            <person name="Horton D.L."/>
            <person name="Alikhan N.F."/>
            <person name="Baker D."/>
            <person name="Gharbi K."/>
            <person name="Hall N."/>
            <person name="Watson M."/>
            <person name="Adriaenssens E.M."/>
            <person name="Foster-Nyarko E."/>
            <person name="Jarju S."/>
            <person name="Secka A."/>
            <person name="Antonio M."/>
            <person name="Oren A."/>
            <person name="Chaudhuri R.R."/>
            <person name="La Ragione R."/>
            <person name="Hildebrand F."/>
            <person name="Pallen M.J."/>
        </authorList>
    </citation>
    <scope>NUCLEOTIDE SEQUENCE</scope>
    <source>
        <strain evidence="1">CHK195-11698</strain>
    </source>
</reference>